<evidence type="ECO:0000256" key="1">
    <source>
        <dbReference type="ARBA" id="ARBA00012452"/>
    </source>
</evidence>
<dbReference type="HOGENOM" id="CLU_011226_23_0_1"/>
<dbReference type="SFLD" id="SFLDG01152">
    <property type="entry name" value="Main.3:_Omega-_and_Tau-like"/>
    <property type="match status" value="2"/>
</dbReference>
<dbReference type="SUPFAM" id="SSF52833">
    <property type="entry name" value="Thioredoxin-like"/>
    <property type="match status" value="2"/>
</dbReference>
<dbReference type="InterPro" id="IPR004046">
    <property type="entry name" value="GST_C"/>
</dbReference>
<dbReference type="PROSITE" id="PS50405">
    <property type="entry name" value="GST_CTER"/>
    <property type="match status" value="2"/>
</dbReference>
<dbReference type="InterPro" id="IPR040079">
    <property type="entry name" value="Glutathione_S-Trfase"/>
</dbReference>
<dbReference type="CDD" id="cd03185">
    <property type="entry name" value="GST_C_Tau"/>
    <property type="match status" value="2"/>
</dbReference>
<dbReference type="Pfam" id="PF02798">
    <property type="entry name" value="GST_N"/>
    <property type="match status" value="2"/>
</dbReference>
<dbReference type="InterPro" id="IPR010987">
    <property type="entry name" value="Glutathione-S-Trfase_C-like"/>
</dbReference>
<dbReference type="EC" id="2.5.1.18" evidence="1"/>
<dbReference type="Gramene" id="ORUFI10G17450.1">
    <property type="protein sequence ID" value="ORUFI10G17450.1"/>
    <property type="gene ID" value="ORUFI10G17450"/>
</dbReference>
<dbReference type="FunFam" id="1.20.1050.10:FF:000023">
    <property type="entry name" value="Probable glutathione S-transferase GSTU6"/>
    <property type="match status" value="2"/>
</dbReference>
<comment type="catalytic activity">
    <reaction evidence="4">
        <text>RX + glutathione = an S-substituted glutathione + a halide anion + H(+)</text>
        <dbReference type="Rhea" id="RHEA:16437"/>
        <dbReference type="ChEBI" id="CHEBI:15378"/>
        <dbReference type="ChEBI" id="CHEBI:16042"/>
        <dbReference type="ChEBI" id="CHEBI:17792"/>
        <dbReference type="ChEBI" id="CHEBI:57925"/>
        <dbReference type="ChEBI" id="CHEBI:90779"/>
        <dbReference type="EC" id="2.5.1.18"/>
    </reaction>
</comment>
<dbReference type="GO" id="GO:0005737">
    <property type="term" value="C:cytoplasm"/>
    <property type="evidence" value="ECO:0007669"/>
    <property type="project" value="TreeGrafter"/>
</dbReference>
<reference evidence="7" key="2">
    <citation type="submission" date="2015-06" db="UniProtKB">
        <authorList>
            <consortium name="EnsemblPlants"/>
        </authorList>
    </citation>
    <scope>IDENTIFICATION</scope>
</reference>
<evidence type="ECO:0000256" key="3">
    <source>
        <dbReference type="ARBA" id="ARBA00025743"/>
    </source>
</evidence>
<dbReference type="InterPro" id="IPR045073">
    <property type="entry name" value="Omega/Tau-like"/>
</dbReference>
<dbReference type="InterPro" id="IPR045074">
    <property type="entry name" value="GST_C_Tau"/>
</dbReference>
<protein>
    <recommendedName>
        <fullName evidence="1">glutathione transferase</fullName>
        <ecNumber evidence="1">2.5.1.18</ecNumber>
    </recommendedName>
</protein>
<dbReference type="Pfam" id="PF00043">
    <property type="entry name" value="GST_C"/>
    <property type="match status" value="2"/>
</dbReference>
<feature type="domain" description="GST N-terminal" evidence="5">
    <location>
        <begin position="8"/>
        <end position="87"/>
    </location>
</feature>
<dbReference type="PANTHER" id="PTHR11260">
    <property type="entry name" value="GLUTATHIONE S-TRANSFERASE, GST, SUPERFAMILY, GST DOMAIN CONTAINING"/>
    <property type="match status" value="1"/>
</dbReference>
<dbReference type="InterPro" id="IPR004045">
    <property type="entry name" value="Glutathione_S-Trfase_N"/>
</dbReference>
<evidence type="ECO:0000256" key="2">
    <source>
        <dbReference type="ARBA" id="ARBA00022679"/>
    </source>
</evidence>
<dbReference type="CDD" id="cd03058">
    <property type="entry name" value="GST_N_Tau"/>
    <property type="match status" value="2"/>
</dbReference>
<dbReference type="EnsemblPlants" id="ORUFI10G17450.1">
    <property type="protein sequence ID" value="ORUFI10G17450.1"/>
    <property type="gene ID" value="ORUFI10G17450"/>
</dbReference>
<dbReference type="InterPro" id="IPR036282">
    <property type="entry name" value="Glutathione-S-Trfase_C_sf"/>
</dbReference>
<dbReference type="STRING" id="4529.A0A0E0R1M6"/>
<name>A0A0E0R1M6_ORYRU</name>
<feature type="domain" description="GST C-terminal" evidence="6">
    <location>
        <begin position="94"/>
        <end position="227"/>
    </location>
</feature>
<dbReference type="InterPro" id="IPR036249">
    <property type="entry name" value="Thioredoxin-like_sf"/>
</dbReference>
<dbReference type="Gene3D" id="3.40.30.10">
    <property type="entry name" value="Glutaredoxin"/>
    <property type="match status" value="2"/>
</dbReference>
<sequence>MTMAGGGDELKLLGMWASPFALRAKLALSFKGLSYDYVEEDLKNKSELLLSSNPVHKKVPVLIHNGKPICESQVIVQYIDEVFPDAGVTLLPADPHDRAVARFWASYIDEKLLGAWIPVFRGKTEEEKAEGVKQTFAVAETLEGALSECSKGKPFFGGDTVGYVDVVLGGFVAWVHAIEEVFGLNQFDAAKTPLLAAWLERFDELDAGKEVMPDIGRLVELEKMRQAQAQAARVNTADCSHRNGLYIYVLASEFLPKEESIEQKRSQKLQSLRDVCEEHSIAMAGGGDELKLLGMWASPFALRAKLALSFKGLSYDYVEEDFKNKSDLLLSSNPVHKKVPVLIHNGKPICESQVIVQYIDEVFPDAGVTLLPADPHDRAVARFWAAYIDEKLFSAWILVFRSKTEEEKAEAVKQTFAVVEKLEGALSECSKGKPFFGGDTVGYVDVVLGGFVAWVHAIEEVFGLNQFDAAKTPLLAAWLERFDELDAVKEVMPDIGRLVELAKMRQAQAAAAAAAVAAAAAGEAN</sequence>
<keyword evidence="2" id="KW-0808">Transferase</keyword>
<dbReference type="AlphaFoldDB" id="A0A0E0R1M6"/>
<keyword evidence="8" id="KW-1185">Reference proteome</keyword>
<accession>A0A0E0R1M6</accession>
<dbReference type="SFLD" id="SFLDS00019">
    <property type="entry name" value="Glutathione_Transferase_(cytos"/>
    <property type="match status" value="2"/>
</dbReference>
<dbReference type="GO" id="GO:0004364">
    <property type="term" value="F:glutathione transferase activity"/>
    <property type="evidence" value="ECO:0007669"/>
    <property type="project" value="UniProtKB-EC"/>
</dbReference>
<dbReference type="eggNOG" id="KOG0406">
    <property type="taxonomic scope" value="Eukaryota"/>
</dbReference>
<dbReference type="FunFam" id="3.40.30.10:FF:000044">
    <property type="entry name" value="Glutathione S-transferase GSTU6"/>
    <property type="match status" value="2"/>
</dbReference>
<dbReference type="Proteomes" id="UP000008022">
    <property type="component" value="Unassembled WGS sequence"/>
</dbReference>
<feature type="domain" description="GST C-terminal" evidence="6">
    <location>
        <begin position="374"/>
        <end position="510"/>
    </location>
</feature>
<comment type="similarity">
    <text evidence="3">Belongs to the GST superfamily. Tau family.</text>
</comment>
<dbReference type="SUPFAM" id="SSF47616">
    <property type="entry name" value="GST C-terminal domain-like"/>
    <property type="match status" value="2"/>
</dbReference>
<dbReference type="GO" id="GO:0006749">
    <property type="term" value="P:glutathione metabolic process"/>
    <property type="evidence" value="ECO:0007669"/>
    <property type="project" value="InterPro"/>
</dbReference>
<evidence type="ECO:0000256" key="4">
    <source>
        <dbReference type="ARBA" id="ARBA00047960"/>
    </source>
</evidence>
<evidence type="ECO:0000259" key="5">
    <source>
        <dbReference type="PROSITE" id="PS50404"/>
    </source>
</evidence>
<organism evidence="7 8">
    <name type="scientific">Oryza rufipogon</name>
    <name type="common">Brownbeard rice</name>
    <name type="synonym">Asian wild rice</name>
    <dbReference type="NCBI Taxonomy" id="4529"/>
    <lineage>
        <taxon>Eukaryota</taxon>
        <taxon>Viridiplantae</taxon>
        <taxon>Streptophyta</taxon>
        <taxon>Embryophyta</taxon>
        <taxon>Tracheophyta</taxon>
        <taxon>Spermatophyta</taxon>
        <taxon>Magnoliopsida</taxon>
        <taxon>Liliopsida</taxon>
        <taxon>Poales</taxon>
        <taxon>Poaceae</taxon>
        <taxon>BOP clade</taxon>
        <taxon>Oryzoideae</taxon>
        <taxon>Oryzeae</taxon>
        <taxon>Oryzinae</taxon>
        <taxon>Oryza</taxon>
    </lineage>
</organism>
<evidence type="ECO:0000313" key="7">
    <source>
        <dbReference type="EnsemblPlants" id="ORUFI10G17450.1"/>
    </source>
</evidence>
<feature type="domain" description="GST N-terminal" evidence="5">
    <location>
        <begin position="288"/>
        <end position="367"/>
    </location>
</feature>
<dbReference type="SFLD" id="SFLDG00358">
    <property type="entry name" value="Main_(cytGST)"/>
    <property type="match status" value="2"/>
</dbReference>
<evidence type="ECO:0000313" key="8">
    <source>
        <dbReference type="Proteomes" id="UP000008022"/>
    </source>
</evidence>
<proteinExistence type="inferred from homology"/>
<reference evidence="8" key="1">
    <citation type="submission" date="2013-06" db="EMBL/GenBank/DDBJ databases">
        <authorList>
            <person name="Zhao Q."/>
        </authorList>
    </citation>
    <scope>NUCLEOTIDE SEQUENCE</scope>
    <source>
        <strain evidence="8">cv. W1943</strain>
    </source>
</reference>
<dbReference type="Gene3D" id="1.20.1050.10">
    <property type="match status" value="2"/>
</dbReference>
<evidence type="ECO:0000259" key="6">
    <source>
        <dbReference type="PROSITE" id="PS50405"/>
    </source>
</evidence>
<dbReference type="PROSITE" id="PS50404">
    <property type="entry name" value="GST_NTER"/>
    <property type="match status" value="2"/>
</dbReference>
<dbReference type="PANTHER" id="PTHR11260:SF476">
    <property type="entry name" value="OS10G0530500 PROTEIN"/>
    <property type="match status" value="1"/>
</dbReference>